<dbReference type="Proteomes" id="UP000217076">
    <property type="component" value="Unassembled WGS sequence"/>
</dbReference>
<evidence type="ECO:0000313" key="1">
    <source>
        <dbReference type="EMBL" id="SDG53002.1"/>
    </source>
</evidence>
<organism evidence="1 2">
    <name type="scientific">Roseospirillum parvum</name>
    <dbReference type="NCBI Taxonomy" id="83401"/>
    <lineage>
        <taxon>Bacteria</taxon>
        <taxon>Pseudomonadati</taxon>
        <taxon>Pseudomonadota</taxon>
        <taxon>Alphaproteobacteria</taxon>
        <taxon>Rhodospirillales</taxon>
        <taxon>Rhodospirillaceae</taxon>
        <taxon>Roseospirillum</taxon>
    </lineage>
</organism>
<dbReference type="AlphaFoldDB" id="A0A1G7UZL0"/>
<dbReference type="SUPFAM" id="SSF53756">
    <property type="entry name" value="UDP-Glycosyltransferase/glycogen phosphorylase"/>
    <property type="match status" value="1"/>
</dbReference>
<name>A0A1G7UZL0_9PROT</name>
<protein>
    <recommendedName>
        <fullName evidence="3">Capsule polysaccharide biosynthesis protein</fullName>
    </recommendedName>
</protein>
<evidence type="ECO:0008006" key="3">
    <source>
        <dbReference type="Google" id="ProtNLM"/>
    </source>
</evidence>
<sequence length="504" mass="57336">MKAPTPPGQEAQGGVFIYAHSQYRGPLLAVGRRLKERDGLHVRLYVNTRQKEAFYRDRACPRDVSEVHRLRHLHEFLSEPPPADVVARARAMEQRLGITVNELRLSNRHLGRAFALSGTRHPRSHFSEQASFPHILNAYTRFVEQWEEEIARWRPRLVIYPDNTLEAVCRAHGIPTAYLCGARHRNHHYWSPDGRFSCQEIRDTFRNLCTNPPAEPPPETEAAKEPEETTARPYKGHMDTRVVFLRESSLKGTLSKLALALLRHLYWTVRGYDKSKGYLLRDTLMNHINVWRDTRFLTNPTNTLSVRDLEGRKFIFYPLQTDPEAALQGLSPDYFFQLETIAAIARCLPADVSLVVKETFWAVGRRPQDFYRHLAEFKNVILAHMLDLGPDVISRSLGVVTITGTAALEATTLGRPAVVMGKGLFFAEQDAIVEAQTIDQLTEAVQRMARGEFDPQHIRQQAQVMLRAIERVGFDMGSFNALAPDTVTEDAIEGAYAALKRGFF</sequence>
<accession>A0A1G7UZL0</accession>
<dbReference type="Gene3D" id="3.40.50.2000">
    <property type="entry name" value="Glycogen Phosphorylase B"/>
    <property type="match status" value="1"/>
</dbReference>
<gene>
    <name evidence="1" type="ORF">SAMN05421742_101490</name>
</gene>
<proteinExistence type="predicted"/>
<evidence type="ECO:0000313" key="2">
    <source>
        <dbReference type="Proteomes" id="UP000217076"/>
    </source>
</evidence>
<dbReference type="STRING" id="83401.SAMN05421742_101490"/>
<keyword evidence="2" id="KW-1185">Reference proteome</keyword>
<reference evidence="2" key="1">
    <citation type="submission" date="2016-10" db="EMBL/GenBank/DDBJ databases">
        <authorList>
            <person name="Varghese N."/>
            <person name="Submissions S."/>
        </authorList>
    </citation>
    <scope>NUCLEOTIDE SEQUENCE [LARGE SCALE GENOMIC DNA]</scope>
    <source>
        <strain evidence="2">930I</strain>
    </source>
</reference>
<dbReference type="EMBL" id="FNCV01000001">
    <property type="protein sequence ID" value="SDG53002.1"/>
    <property type="molecule type" value="Genomic_DNA"/>
</dbReference>